<proteinExistence type="predicted"/>
<dbReference type="HOGENOM" id="CLU_3351187_0_0_1"/>
<dbReference type="EMBL" id="KI980560">
    <property type="protein sequence ID" value="EXK23793.1"/>
    <property type="molecule type" value="Genomic_DNA"/>
</dbReference>
<dbReference type="AlphaFoldDB" id="W9Z699"/>
<protein>
    <submittedName>
        <fullName evidence="1">Uncharacterized protein</fullName>
    </submittedName>
</protein>
<gene>
    <name evidence="1" type="ORF">FOMG_19446</name>
</gene>
<name>W9Z699_FUSOX</name>
<evidence type="ECO:0000313" key="1">
    <source>
        <dbReference type="EMBL" id="EXK23793.1"/>
    </source>
</evidence>
<reference evidence="1" key="2">
    <citation type="submission" date="2014-02" db="EMBL/GenBank/DDBJ databases">
        <title>Annotation of the Genome Sequence of Fusarium oxysporum f. sp. melonis 26406.</title>
        <authorList>
            <consortium name="The Broad Institute Genomics Platform"/>
            <person name="Ma L.-J."/>
            <person name="Corby-Kistler H."/>
            <person name="Broz K."/>
            <person name="Gale L.R."/>
            <person name="Jonkers W."/>
            <person name="O'Donnell K."/>
            <person name="Ploetz R."/>
            <person name="Steinberg C."/>
            <person name="Schwartz D.C."/>
            <person name="VanEtten H."/>
            <person name="Zhou S."/>
            <person name="Young S.K."/>
            <person name="Zeng Q."/>
            <person name="Gargeya S."/>
            <person name="Fitzgerald M."/>
            <person name="Abouelleil A."/>
            <person name="Alvarado L."/>
            <person name="Chapman S.B."/>
            <person name="Gainer-Dewar J."/>
            <person name="Goldberg J."/>
            <person name="Griggs A."/>
            <person name="Gujja S."/>
            <person name="Hansen M."/>
            <person name="Howarth C."/>
            <person name="Imamovic A."/>
            <person name="Ireland A."/>
            <person name="Larimer J."/>
            <person name="McCowan C."/>
            <person name="Murphy C."/>
            <person name="Pearson M."/>
            <person name="Poon T.W."/>
            <person name="Priest M."/>
            <person name="Roberts A."/>
            <person name="Saif S."/>
            <person name="Shea T."/>
            <person name="Sykes S."/>
            <person name="Wortman J."/>
            <person name="Nusbaum C."/>
            <person name="Birren B."/>
        </authorList>
    </citation>
    <scope>NUCLEOTIDE SEQUENCE</scope>
    <source>
        <strain evidence="1">26406</strain>
    </source>
</reference>
<dbReference type="Proteomes" id="UP000030703">
    <property type="component" value="Unassembled WGS sequence"/>
</dbReference>
<dbReference type="VEuPathDB" id="FungiDB:FOMG_19446"/>
<accession>W9Z699</accession>
<reference evidence="1" key="1">
    <citation type="submission" date="2012-04" db="EMBL/GenBank/DDBJ databases">
        <title>The Genome Sequence of Fusarium oxysporum melonis.</title>
        <authorList>
            <consortium name="The Broad Institute Genome Sequencing Platform"/>
            <person name="Ma L.-J."/>
            <person name="Gale L.R."/>
            <person name="Schwartz D.C."/>
            <person name="Zhou S."/>
            <person name="Corby-Kistler H."/>
            <person name="Young S.K."/>
            <person name="Zeng Q."/>
            <person name="Gargeya S."/>
            <person name="Fitzgerald M."/>
            <person name="Haas B."/>
            <person name="Abouelleil A."/>
            <person name="Alvarado L."/>
            <person name="Arachchi H.M."/>
            <person name="Berlin A."/>
            <person name="Brown A."/>
            <person name="Chapman S.B."/>
            <person name="Chen Z."/>
            <person name="Dunbar C."/>
            <person name="Freedman E."/>
            <person name="Gearin G."/>
            <person name="Goldberg J."/>
            <person name="Griggs A."/>
            <person name="Gujja S."/>
            <person name="Heiman D."/>
            <person name="Howarth C."/>
            <person name="Larson L."/>
            <person name="Lui A."/>
            <person name="MacDonald P.J.P."/>
            <person name="Montmayeur A."/>
            <person name="Murphy C."/>
            <person name="Neiman D."/>
            <person name="Pearson M."/>
            <person name="Priest M."/>
            <person name="Roberts A."/>
            <person name="Saif S."/>
            <person name="Shea T."/>
            <person name="Shenoy N."/>
            <person name="Sisk P."/>
            <person name="Stolte C."/>
            <person name="Sykes S."/>
            <person name="Wortman J."/>
            <person name="Nusbaum C."/>
            <person name="Birren B."/>
        </authorList>
    </citation>
    <scope>NUCLEOTIDE SEQUENCE</scope>
    <source>
        <strain evidence="1">26406</strain>
    </source>
</reference>
<organism evidence="1">
    <name type="scientific">Fusarium oxysporum f. sp. melonis 26406</name>
    <dbReference type="NCBI Taxonomy" id="1089452"/>
    <lineage>
        <taxon>Eukaryota</taxon>
        <taxon>Fungi</taxon>
        <taxon>Dikarya</taxon>
        <taxon>Ascomycota</taxon>
        <taxon>Pezizomycotina</taxon>
        <taxon>Sordariomycetes</taxon>
        <taxon>Hypocreomycetidae</taxon>
        <taxon>Hypocreales</taxon>
        <taxon>Nectriaceae</taxon>
        <taxon>Fusarium</taxon>
        <taxon>Fusarium oxysporum species complex</taxon>
    </lineage>
</organism>
<sequence>MAGVERLLARVTDIRSPVFYMLKPDADEPLLQESEMA</sequence>